<dbReference type="AlphaFoldDB" id="A0AAJ0GAI8"/>
<name>A0AAJ0GAI8_9PEZI</name>
<feature type="transmembrane region" description="Helical" evidence="1">
    <location>
        <begin position="38"/>
        <end position="57"/>
    </location>
</feature>
<keyword evidence="1" id="KW-0812">Transmembrane</keyword>
<evidence type="ECO:0000313" key="3">
    <source>
        <dbReference type="Proteomes" id="UP001271007"/>
    </source>
</evidence>
<protein>
    <submittedName>
        <fullName evidence="2">Uncharacterized protein</fullName>
    </submittedName>
</protein>
<accession>A0AAJ0GAI8</accession>
<comment type="caution">
    <text evidence="2">The sequence shown here is derived from an EMBL/GenBank/DDBJ whole genome shotgun (WGS) entry which is preliminary data.</text>
</comment>
<organism evidence="2 3">
    <name type="scientific">Extremus antarcticus</name>
    <dbReference type="NCBI Taxonomy" id="702011"/>
    <lineage>
        <taxon>Eukaryota</taxon>
        <taxon>Fungi</taxon>
        <taxon>Dikarya</taxon>
        <taxon>Ascomycota</taxon>
        <taxon>Pezizomycotina</taxon>
        <taxon>Dothideomycetes</taxon>
        <taxon>Dothideomycetidae</taxon>
        <taxon>Mycosphaerellales</taxon>
        <taxon>Extremaceae</taxon>
        <taxon>Extremus</taxon>
    </lineage>
</organism>
<evidence type="ECO:0000313" key="2">
    <source>
        <dbReference type="EMBL" id="KAK3050750.1"/>
    </source>
</evidence>
<dbReference type="EMBL" id="JAWDJX010000030">
    <property type="protein sequence ID" value="KAK3050750.1"/>
    <property type="molecule type" value="Genomic_DNA"/>
</dbReference>
<keyword evidence="1" id="KW-0472">Membrane</keyword>
<sequence length="238" mass="26888">MAPIPNVDVPSTEYQLSTPATQYDLQHAAASLSSSLRVIIMILAGLTLATGALYCLLRKQKARRRQLVVPGTPLLVYESTVSIEFDECEDDEGTIVDEYEYEYEGRASSETILSMGTPRMLAFDINKIMPFLGRRKGSILDRRGKTTMRCDTTAYYETDIIPTVAKSPIDRNICRPKVGFVESISSVVQEEWFMIGYGGSESKERLLESVMPRFMGPSQQELFVFPDRSVRLRFLYHS</sequence>
<keyword evidence="3" id="KW-1185">Reference proteome</keyword>
<keyword evidence="1" id="KW-1133">Transmembrane helix</keyword>
<reference evidence="2" key="1">
    <citation type="submission" date="2023-04" db="EMBL/GenBank/DDBJ databases">
        <title>Black Yeasts Isolated from many extreme environments.</title>
        <authorList>
            <person name="Coleine C."/>
            <person name="Stajich J.E."/>
            <person name="Selbmann L."/>
        </authorList>
    </citation>
    <scope>NUCLEOTIDE SEQUENCE</scope>
    <source>
        <strain evidence="2">CCFEE 5312</strain>
    </source>
</reference>
<evidence type="ECO:0000256" key="1">
    <source>
        <dbReference type="SAM" id="Phobius"/>
    </source>
</evidence>
<dbReference type="Proteomes" id="UP001271007">
    <property type="component" value="Unassembled WGS sequence"/>
</dbReference>
<gene>
    <name evidence="2" type="ORF">LTR09_008116</name>
</gene>
<proteinExistence type="predicted"/>